<dbReference type="PANTHER" id="PTHR43162:SF1">
    <property type="entry name" value="PRESTALK A DIFFERENTIATION PROTEIN A"/>
    <property type="match status" value="1"/>
</dbReference>
<accession>A0A0F2TA60</accession>
<dbReference type="InterPro" id="IPR051604">
    <property type="entry name" value="Ergot_Alk_Oxidoreductase"/>
</dbReference>
<proteinExistence type="predicted"/>
<gene>
    <name evidence="2" type="ORF">VM95_32025</name>
</gene>
<dbReference type="AlphaFoldDB" id="A0A0F2TA60"/>
<reference evidence="2 3" key="1">
    <citation type="submission" date="2015-02" db="EMBL/GenBank/DDBJ databases">
        <authorList>
            <person name="Ju K.-S."/>
            <person name="Doroghazi J.R."/>
            <person name="Metcalf W."/>
        </authorList>
    </citation>
    <scope>NUCLEOTIDE SEQUENCE [LARGE SCALE GENOMIC DNA]</scope>
    <source>
        <strain evidence="2 3">ATCC 31215</strain>
    </source>
</reference>
<dbReference type="OrthoDB" id="116343at2"/>
<evidence type="ECO:0000313" key="2">
    <source>
        <dbReference type="EMBL" id="KJS58632.1"/>
    </source>
</evidence>
<dbReference type="Pfam" id="PF13460">
    <property type="entry name" value="NAD_binding_10"/>
    <property type="match status" value="1"/>
</dbReference>
<sequence length="283" mass="30308">MVAVVFGARGNVGRHVADGLLAAGEQVRAVNRTPASGLAPGCEAVVADLARPETLPAALDGADKVFLYGMLDPQRPYDIEKVTAAAVTAGIRQVVLLSSVSVVLDPDADHPVARLNRTIERAVQRSGLDWTFLRPGTFATNTRTWWAESIRWDNVVRLPRPLAQSAPVHEKDLAALAVTALTEPGHSHQAYTVHGAESLTLRRQVEHIGEAIGRRITVEHVSDEQARADVARTMHPVVAEAIVGQWAAADGVAAATSVVVEKVTGTPARTFAQWAVDHADDFR</sequence>
<keyword evidence="3" id="KW-1185">Reference proteome</keyword>
<protein>
    <submittedName>
        <fullName evidence="2">Hydroxylase</fullName>
    </submittedName>
</protein>
<evidence type="ECO:0000313" key="3">
    <source>
        <dbReference type="Proteomes" id="UP000033699"/>
    </source>
</evidence>
<dbReference type="PATRIC" id="fig|359131.3.peg.8031"/>
<feature type="domain" description="NAD(P)-binding" evidence="1">
    <location>
        <begin position="7"/>
        <end position="184"/>
    </location>
</feature>
<dbReference type="RefSeq" id="WP_045703515.1">
    <property type="nucleotide sequence ID" value="NZ_JZKH01000099.1"/>
</dbReference>
<name>A0A0F2TA60_STRR3</name>
<evidence type="ECO:0000259" key="1">
    <source>
        <dbReference type="Pfam" id="PF13460"/>
    </source>
</evidence>
<dbReference type="EMBL" id="JZKH01000099">
    <property type="protein sequence ID" value="KJS58632.1"/>
    <property type="molecule type" value="Genomic_DNA"/>
</dbReference>
<comment type="caution">
    <text evidence="2">The sequence shown here is derived from an EMBL/GenBank/DDBJ whole genome shotgun (WGS) entry which is preliminary data.</text>
</comment>
<organism evidence="2 3">
    <name type="scientific">Streptomyces rubellomurinus (strain ATCC 31215)</name>
    <dbReference type="NCBI Taxonomy" id="359131"/>
    <lineage>
        <taxon>Bacteria</taxon>
        <taxon>Bacillati</taxon>
        <taxon>Actinomycetota</taxon>
        <taxon>Actinomycetes</taxon>
        <taxon>Kitasatosporales</taxon>
        <taxon>Streptomycetaceae</taxon>
        <taxon>Streptomyces</taxon>
    </lineage>
</organism>
<dbReference type="InterPro" id="IPR016040">
    <property type="entry name" value="NAD(P)-bd_dom"/>
</dbReference>
<dbReference type="Proteomes" id="UP000033699">
    <property type="component" value="Unassembled WGS sequence"/>
</dbReference>
<dbReference type="PANTHER" id="PTHR43162">
    <property type="match status" value="1"/>
</dbReference>
<dbReference type="SUPFAM" id="SSF51735">
    <property type="entry name" value="NAD(P)-binding Rossmann-fold domains"/>
    <property type="match status" value="1"/>
</dbReference>
<dbReference type="InterPro" id="IPR036291">
    <property type="entry name" value="NAD(P)-bd_dom_sf"/>
</dbReference>
<dbReference type="Gene3D" id="3.40.50.720">
    <property type="entry name" value="NAD(P)-binding Rossmann-like Domain"/>
    <property type="match status" value="1"/>
</dbReference>